<comment type="caution">
    <text evidence="3">The sequence shown here is derived from an EMBL/GenBank/DDBJ whole genome shotgun (WGS) entry which is preliminary data.</text>
</comment>
<feature type="domain" description="Endonuclease/exonuclease/phosphatase" evidence="2">
    <location>
        <begin position="162"/>
        <end position="299"/>
    </location>
</feature>
<proteinExistence type="predicted"/>
<dbReference type="Proteomes" id="UP000735302">
    <property type="component" value="Unassembled WGS sequence"/>
</dbReference>
<dbReference type="AlphaFoldDB" id="A0AAV4E1A1"/>
<dbReference type="SUPFAM" id="SSF56219">
    <property type="entry name" value="DNase I-like"/>
    <property type="match status" value="1"/>
</dbReference>
<accession>A0AAV4E1A1</accession>
<name>A0AAV4E1A1_9GAST</name>
<dbReference type="CDD" id="cd09076">
    <property type="entry name" value="L1-EN"/>
    <property type="match status" value="1"/>
</dbReference>
<evidence type="ECO:0000313" key="4">
    <source>
        <dbReference type="Proteomes" id="UP000735302"/>
    </source>
</evidence>
<dbReference type="PANTHER" id="PTHR23227:SF67">
    <property type="entry name" value="CRANIOFACIAL DEVELOPMENT PROTEIN 2-LIKE"/>
    <property type="match status" value="1"/>
</dbReference>
<dbReference type="InterPro" id="IPR036691">
    <property type="entry name" value="Endo/exonu/phosph_ase_sf"/>
</dbReference>
<dbReference type="InterPro" id="IPR027124">
    <property type="entry name" value="Swc5/CFDP1/2"/>
</dbReference>
<dbReference type="Pfam" id="PF14529">
    <property type="entry name" value="Exo_endo_phos_2"/>
    <property type="match status" value="1"/>
</dbReference>
<organism evidence="3 4">
    <name type="scientific">Plakobranchus ocellatus</name>
    <dbReference type="NCBI Taxonomy" id="259542"/>
    <lineage>
        <taxon>Eukaryota</taxon>
        <taxon>Metazoa</taxon>
        <taxon>Spiralia</taxon>
        <taxon>Lophotrochozoa</taxon>
        <taxon>Mollusca</taxon>
        <taxon>Gastropoda</taxon>
        <taxon>Heterobranchia</taxon>
        <taxon>Euthyneura</taxon>
        <taxon>Panpulmonata</taxon>
        <taxon>Sacoglossa</taxon>
        <taxon>Placobranchoidea</taxon>
        <taxon>Plakobranchidae</taxon>
        <taxon>Plakobranchus</taxon>
    </lineage>
</organism>
<gene>
    <name evidence="3" type="ORF">PoB_007658200</name>
</gene>
<dbReference type="PANTHER" id="PTHR23227">
    <property type="entry name" value="BUCENTAUR RELATED"/>
    <property type="match status" value="1"/>
</dbReference>
<evidence type="ECO:0000256" key="1">
    <source>
        <dbReference type="SAM" id="MobiDB-lite"/>
    </source>
</evidence>
<reference evidence="3 4" key="1">
    <citation type="journal article" date="2021" name="Elife">
        <title>Chloroplast acquisition without the gene transfer in kleptoplastic sea slugs, Plakobranchus ocellatus.</title>
        <authorList>
            <person name="Maeda T."/>
            <person name="Takahashi S."/>
            <person name="Yoshida T."/>
            <person name="Shimamura S."/>
            <person name="Takaki Y."/>
            <person name="Nagai Y."/>
            <person name="Toyoda A."/>
            <person name="Suzuki Y."/>
            <person name="Arimoto A."/>
            <person name="Ishii H."/>
            <person name="Satoh N."/>
            <person name="Nishiyama T."/>
            <person name="Hasebe M."/>
            <person name="Maruyama T."/>
            <person name="Minagawa J."/>
            <person name="Obokata J."/>
            <person name="Shigenobu S."/>
        </authorList>
    </citation>
    <scope>NUCLEOTIDE SEQUENCE [LARGE SCALE GENOMIC DNA]</scope>
</reference>
<keyword evidence="4" id="KW-1185">Reference proteome</keyword>
<dbReference type="InterPro" id="IPR005135">
    <property type="entry name" value="Endo/exonuclease/phosphatase"/>
</dbReference>
<evidence type="ECO:0000313" key="3">
    <source>
        <dbReference type="EMBL" id="GFO50077.1"/>
    </source>
</evidence>
<protein>
    <submittedName>
        <fullName evidence="3">Craniofacial development protein 2-like</fullName>
    </submittedName>
</protein>
<feature type="region of interest" description="Disordered" evidence="1">
    <location>
        <begin position="1"/>
        <end position="54"/>
    </location>
</feature>
<dbReference type="EMBL" id="BLXT01008578">
    <property type="protein sequence ID" value="GFO50077.1"/>
    <property type="molecule type" value="Genomic_DNA"/>
</dbReference>
<sequence length="369" mass="42251">MIGQHKRVRISQGQNGDPSRGDFLATQTLLSRRTPSHEVPKSKPPGRCGADKGKGSTATLHFATYNTKTLASQEDLEQLQDQLKGFKWSVIGLCETYRKGEGSVELSDGSWLYDAGRTEESPNTKGLAFLVHKDIKDYIESVDRHSDRIISCKIKLQGESLQLIETYAPTTEYDDADVEIFYEELENAMDPKCKYKVIIGDFNSKIGVKEADEENEWIGPFGIGERNERGERLIDFCVANKLYITNSFYQKPTSRYWTWESPGGRYKNQIDFILTTDKSMAQNTEINTKVDIGSDHRMVRSRICINKRLERLKRIKRKKPPRIDMRQLEKVAPIFLLELQNRFEVLANETTPSITCFNLSDLFLMNDPT</sequence>
<dbReference type="GO" id="GO:0003824">
    <property type="term" value="F:catalytic activity"/>
    <property type="evidence" value="ECO:0007669"/>
    <property type="project" value="InterPro"/>
</dbReference>
<evidence type="ECO:0000259" key="2">
    <source>
        <dbReference type="Pfam" id="PF14529"/>
    </source>
</evidence>
<dbReference type="Gene3D" id="3.60.10.10">
    <property type="entry name" value="Endonuclease/exonuclease/phosphatase"/>
    <property type="match status" value="1"/>
</dbReference>